<dbReference type="EMBL" id="CM035421">
    <property type="protein sequence ID" value="KAH7388280.1"/>
    <property type="molecule type" value="Genomic_DNA"/>
</dbReference>
<evidence type="ECO:0000256" key="3">
    <source>
        <dbReference type="ARBA" id="ARBA00023125"/>
    </source>
</evidence>
<comment type="similarity">
    <text evidence="7">Belongs to the AP2/ERF transcription factor family. ERF subfamily.</text>
</comment>
<evidence type="ECO:0000256" key="8">
    <source>
        <dbReference type="SAM" id="MobiDB-lite"/>
    </source>
</evidence>
<keyword evidence="6" id="KW-0539">Nucleus</keyword>
<evidence type="ECO:0000256" key="5">
    <source>
        <dbReference type="ARBA" id="ARBA00023163"/>
    </source>
</evidence>
<evidence type="ECO:0000256" key="4">
    <source>
        <dbReference type="ARBA" id="ARBA00023159"/>
    </source>
</evidence>
<evidence type="ECO:0000256" key="2">
    <source>
        <dbReference type="ARBA" id="ARBA00023015"/>
    </source>
</evidence>
<dbReference type="PANTHER" id="PTHR31985">
    <property type="entry name" value="ETHYLENE-RESPONSIVE TRANSCRIPTION FACTOR ERF042-RELATED"/>
    <property type="match status" value="1"/>
</dbReference>
<evidence type="ECO:0000256" key="6">
    <source>
        <dbReference type="ARBA" id="ARBA00023242"/>
    </source>
</evidence>
<dbReference type="SMART" id="SM00380">
    <property type="entry name" value="AP2"/>
    <property type="match status" value="1"/>
</dbReference>
<dbReference type="AlphaFoldDB" id="A0A8T2SZL5"/>
<dbReference type="Proteomes" id="UP000825935">
    <property type="component" value="Chromosome 16"/>
</dbReference>
<protein>
    <recommendedName>
        <fullName evidence="9">AP2/ERF domain-containing protein</fullName>
    </recommendedName>
</protein>
<dbReference type="CDD" id="cd00018">
    <property type="entry name" value="AP2"/>
    <property type="match status" value="1"/>
</dbReference>
<keyword evidence="11" id="KW-1185">Reference proteome</keyword>
<feature type="region of interest" description="Disordered" evidence="8">
    <location>
        <begin position="1"/>
        <end position="60"/>
    </location>
</feature>
<reference evidence="10" key="1">
    <citation type="submission" date="2021-08" db="EMBL/GenBank/DDBJ databases">
        <title>WGS assembly of Ceratopteris richardii.</title>
        <authorList>
            <person name="Marchant D.B."/>
            <person name="Chen G."/>
            <person name="Jenkins J."/>
            <person name="Shu S."/>
            <person name="Leebens-Mack J."/>
            <person name="Grimwood J."/>
            <person name="Schmutz J."/>
            <person name="Soltis P."/>
            <person name="Soltis D."/>
            <person name="Chen Z.-H."/>
        </authorList>
    </citation>
    <scope>NUCLEOTIDE SEQUENCE</scope>
    <source>
        <strain evidence="10">Whitten #5841</strain>
        <tissue evidence="10">Leaf</tissue>
    </source>
</reference>
<dbReference type="FunFam" id="3.30.730.10:FF:000001">
    <property type="entry name" value="Ethylene-responsive transcription factor 2"/>
    <property type="match status" value="1"/>
</dbReference>
<feature type="compositionally biased region" description="Polar residues" evidence="8">
    <location>
        <begin position="1"/>
        <end position="19"/>
    </location>
</feature>
<dbReference type="EMBL" id="CM035421">
    <property type="protein sequence ID" value="KAH7388281.1"/>
    <property type="molecule type" value="Genomic_DNA"/>
</dbReference>
<keyword evidence="3" id="KW-0238">DNA-binding</keyword>
<dbReference type="SUPFAM" id="SSF54171">
    <property type="entry name" value="DNA-binding domain"/>
    <property type="match status" value="1"/>
</dbReference>
<feature type="domain" description="AP2/ERF" evidence="9">
    <location>
        <begin position="64"/>
        <end position="121"/>
    </location>
</feature>
<evidence type="ECO:0000259" key="9">
    <source>
        <dbReference type="PROSITE" id="PS51032"/>
    </source>
</evidence>
<dbReference type="Pfam" id="PF00847">
    <property type="entry name" value="AP2"/>
    <property type="match status" value="1"/>
</dbReference>
<dbReference type="Gene3D" id="3.30.730.10">
    <property type="entry name" value="AP2/ERF domain"/>
    <property type="match status" value="1"/>
</dbReference>
<organism evidence="10 11">
    <name type="scientific">Ceratopteris richardii</name>
    <name type="common">Triangle waterfern</name>
    <dbReference type="NCBI Taxonomy" id="49495"/>
    <lineage>
        <taxon>Eukaryota</taxon>
        <taxon>Viridiplantae</taxon>
        <taxon>Streptophyta</taxon>
        <taxon>Embryophyta</taxon>
        <taxon>Tracheophyta</taxon>
        <taxon>Polypodiopsida</taxon>
        <taxon>Polypodiidae</taxon>
        <taxon>Polypodiales</taxon>
        <taxon>Pteridineae</taxon>
        <taxon>Pteridaceae</taxon>
        <taxon>Parkerioideae</taxon>
        <taxon>Ceratopteris</taxon>
    </lineage>
</organism>
<name>A0A8T2SZL5_CERRI</name>
<evidence type="ECO:0000256" key="1">
    <source>
        <dbReference type="ARBA" id="ARBA00004123"/>
    </source>
</evidence>
<sequence length="303" mass="32598">MLESMVSTTPVSRPLQDVQTSDDADADADTDTCEPAPYNAEFGEKNDGGPASCKTSDARGSSIGFRGVRQRSWGKWVSEIRVPRKKMRIWLGSFATPEMAARAYDVAAISLKGSSAILNFPDSRLHFAPLSDLSPRNIQAAAAFAASAFDTGMGISSVTSASNNSIRTSASKIGSSTEEGAHLPTHSNDEFQYIATQLGGKIADSSHSKGTEMLFEDEFSHEIRKGESCTECSEDQLANTEYNVYESDVVELEECLADAIVPVSSCNNLLPGEPIRLSESGTLSSIAAESWLEVDSLWHFDCS</sequence>
<dbReference type="PANTHER" id="PTHR31985:SF242">
    <property type="entry name" value="OS02G0676800 PROTEIN"/>
    <property type="match status" value="1"/>
</dbReference>
<comment type="caution">
    <text evidence="10">The sequence shown here is derived from an EMBL/GenBank/DDBJ whole genome shotgun (WGS) entry which is preliminary data.</text>
</comment>
<keyword evidence="4" id="KW-0010">Activator</keyword>
<dbReference type="PROSITE" id="PS51032">
    <property type="entry name" value="AP2_ERF"/>
    <property type="match status" value="1"/>
</dbReference>
<dbReference type="GO" id="GO:0003677">
    <property type="term" value="F:DNA binding"/>
    <property type="evidence" value="ECO:0007669"/>
    <property type="project" value="UniProtKB-KW"/>
</dbReference>
<evidence type="ECO:0000313" key="10">
    <source>
        <dbReference type="EMBL" id="KAH7388281.1"/>
    </source>
</evidence>
<evidence type="ECO:0000256" key="7">
    <source>
        <dbReference type="ARBA" id="ARBA00024343"/>
    </source>
</evidence>
<dbReference type="InterPro" id="IPR001471">
    <property type="entry name" value="AP2/ERF_dom"/>
</dbReference>
<proteinExistence type="inferred from homology"/>
<dbReference type="GO" id="GO:0005634">
    <property type="term" value="C:nucleus"/>
    <property type="evidence" value="ECO:0007669"/>
    <property type="project" value="UniProtKB-SubCell"/>
</dbReference>
<dbReference type="GO" id="GO:0003700">
    <property type="term" value="F:DNA-binding transcription factor activity"/>
    <property type="evidence" value="ECO:0007669"/>
    <property type="project" value="InterPro"/>
</dbReference>
<gene>
    <name evidence="10" type="ORF">KP509_16G067500</name>
</gene>
<comment type="subcellular location">
    <subcellularLocation>
        <location evidence="1">Nucleus</location>
    </subcellularLocation>
</comment>
<evidence type="ECO:0000313" key="11">
    <source>
        <dbReference type="Proteomes" id="UP000825935"/>
    </source>
</evidence>
<feature type="compositionally biased region" description="Acidic residues" evidence="8">
    <location>
        <begin position="20"/>
        <end position="32"/>
    </location>
</feature>
<dbReference type="PRINTS" id="PR00367">
    <property type="entry name" value="ETHRSPELEMNT"/>
</dbReference>
<dbReference type="InterPro" id="IPR051032">
    <property type="entry name" value="AP2/ERF_TF_ERF_subfamily"/>
</dbReference>
<dbReference type="InterPro" id="IPR016177">
    <property type="entry name" value="DNA-bd_dom_sf"/>
</dbReference>
<keyword evidence="2" id="KW-0805">Transcription regulation</keyword>
<dbReference type="InterPro" id="IPR036955">
    <property type="entry name" value="AP2/ERF_dom_sf"/>
</dbReference>
<dbReference type="OrthoDB" id="1932364at2759"/>
<keyword evidence="5" id="KW-0804">Transcription</keyword>
<accession>A0A8T2SZL5</accession>